<name>A0A379U2Y8_SALDZ</name>
<protein>
    <submittedName>
        <fullName evidence="1">Uncharacterized protein</fullName>
    </submittedName>
</protein>
<dbReference type="EMBL" id="UGXH01000003">
    <property type="protein sequence ID" value="SUG57198.1"/>
    <property type="molecule type" value="Genomic_DNA"/>
</dbReference>
<sequence>MTKNRFVNIIGNVTESNEKLRCDPYGTHFFQLQEILTEAINGKNNFPEIYRESLVHALLSGIRVIERVSMNYRHKNP</sequence>
<dbReference type="RefSeq" id="WP_136058462.1">
    <property type="nucleotide sequence ID" value="NZ_DACWWF010000004.1"/>
</dbReference>
<organism evidence="1 2">
    <name type="scientific">Salmonella diarizonae</name>
    <dbReference type="NCBI Taxonomy" id="59204"/>
    <lineage>
        <taxon>Bacteria</taxon>
        <taxon>Pseudomonadati</taxon>
        <taxon>Pseudomonadota</taxon>
        <taxon>Gammaproteobacteria</taxon>
        <taxon>Enterobacterales</taxon>
        <taxon>Enterobacteriaceae</taxon>
        <taxon>Salmonella</taxon>
    </lineage>
</organism>
<dbReference type="AlphaFoldDB" id="A0A379U2Y8"/>
<evidence type="ECO:0000313" key="1">
    <source>
        <dbReference type="EMBL" id="SUG57198.1"/>
    </source>
</evidence>
<reference evidence="1 2" key="1">
    <citation type="submission" date="2018-06" db="EMBL/GenBank/DDBJ databases">
        <authorList>
            <consortium name="Pathogen Informatics"/>
            <person name="Doyle S."/>
        </authorList>
    </citation>
    <scope>NUCLEOTIDE SEQUENCE [LARGE SCALE GENOMIC DNA]</scope>
    <source>
        <strain evidence="1 2">NCTC10060</strain>
    </source>
</reference>
<dbReference type="Proteomes" id="UP000254633">
    <property type="component" value="Unassembled WGS sequence"/>
</dbReference>
<proteinExistence type="predicted"/>
<gene>
    <name evidence="1" type="ORF">NCTC10060_04402</name>
</gene>
<evidence type="ECO:0000313" key="2">
    <source>
        <dbReference type="Proteomes" id="UP000254633"/>
    </source>
</evidence>
<accession>A0A379U2Y8</accession>